<feature type="compositionally biased region" description="Low complexity" evidence="1">
    <location>
        <begin position="39"/>
        <end position="54"/>
    </location>
</feature>
<organism evidence="2 3">
    <name type="scientific">Pleodorina starrii</name>
    <dbReference type="NCBI Taxonomy" id="330485"/>
    <lineage>
        <taxon>Eukaryota</taxon>
        <taxon>Viridiplantae</taxon>
        <taxon>Chlorophyta</taxon>
        <taxon>core chlorophytes</taxon>
        <taxon>Chlorophyceae</taxon>
        <taxon>CS clade</taxon>
        <taxon>Chlamydomonadales</taxon>
        <taxon>Volvocaceae</taxon>
        <taxon>Pleodorina</taxon>
    </lineage>
</organism>
<feature type="compositionally biased region" description="Basic residues" evidence="1">
    <location>
        <begin position="85"/>
        <end position="95"/>
    </location>
</feature>
<dbReference type="AlphaFoldDB" id="A0A9W6BU19"/>
<gene>
    <name evidence="2" type="primary">PLESTBF000613</name>
    <name evidence="2" type="ORF">PLESTB_001234200</name>
</gene>
<sequence length="95" mass="9010">MPAPVAAASAAAVKPGAAPAPPARSPAGPVTAPNPTPPETAAVPAPSAIVTAGGVNTGAGFGAGLLAPFPAMPDTADEHSGRRAPAPHKKAHEQT</sequence>
<evidence type="ECO:0000313" key="2">
    <source>
        <dbReference type="EMBL" id="GLC57501.1"/>
    </source>
</evidence>
<dbReference type="EMBL" id="BRXU01000019">
    <property type="protein sequence ID" value="GLC57501.1"/>
    <property type="molecule type" value="Genomic_DNA"/>
</dbReference>
<comment type="caution">
    <text evidence="2">The sequence shown here is derived from an EMBL/GenBank/DDBJ whole genome shotgun (WGS) entry which is preliminary data.</text>
</comment>
<name>A0A9W6BU19_9CHLO</name>
<keyword evidence="3" id="KW-1185">Reference proteome</keyword>
<proteinExistence type="predicted"/>
<evidence type="ECO:0000256" key="1">
    <source>
        <dbReference type="SAM" id="MobiDB-lite"/>
    </source>
</evidence>
<feature type="region of interest" description="Disordered" evidence="1">
    <location>
        <begin position="1"/>
        <end position="95"/>
    </location>
</feature>
<evidence type="ECO:0000313" key="3">
    <source>
        <dbReference type="Proteomes" id="UP001165080"/>
    </source>
</evidence>
<dbReference type="Proteomes" id="UP001165080">
    <property type="component" value="Unassembled WGS sequence"/>
</dbReference>
<reference evidence="2 3" key="1">
    <citation type="journal article" date="2023" name="Commun. Biol.">
        <title>Reorganization of the ancestral sex-determining regions during the evolution of trioecy in Pleodorina starrii.</title>
        <authorList>
            <person name="Takahashi K."/>
            <person name="Suzuki S."/>
            <person name="Kawai-Toyooka H."/>
            <person name="Yamamoto K."/>
            <person name="Hamaji T."/>
            <person name="Ootsuki R."/>
            <person name="Yamaguchi H."/>
            <person name="Kawachi M."/>
            <person name="Higashiyama T."/>
            <person name="Nozaki H."/>
        </authorList>
    </citation>
    <scope>NUCLEOTIDE SEQUENCE [LARGE SCALE GENOMIC DNA]</scope>
    <source>
        <strain evidence="2 3">NIES-4479</strain>
    </source>
</reference>
<accession>A0A9W6BU19</accession>
<protein>
    <submittedName>
        <fullName evidence="2">Uncharacterized protein</fullName>
    </submittedName>
</protein>
<feature type="compositionally biased region" description="Low complexity" evidence="1">
    <location>
        <begin position="1"/>
        <end position="17"/>
    </location>
</feature>